<accession>A0A081K7M9</accession>
<name>A0A081K7M9_9GAMM</name>
<dbReference type="EMBL" id="JOJP01000001">
    <property type="protein sequence ID" value="KEI70155.1"/>
    <property type="molecule type" value="Genomic_DNA"/>
</dbReference>
<protein>
    <submittedName>
        <fullName evidence="1">Uncharacterized protein</fullName>
    </submittedName>
</protein>
<organism evidence="1 2">
    <name type="scientific">Endozoicomonas elysicola</name>
    <dbReference type="NCBI Taxonomy" id="305900"/>
    <lineage>
        <taxon>Bacteria</taxon>
        <taxon>Pseudomonadati</taxon>
        <taxon>Pseudomonadota</taxon>
        <taxon>Gammaproteobacteria</taxon>
        <taxon>Oceanospirillales</taxon>
        <taxon>Endozoicomonadaceae</taxon>
        <taxon>Endozoicomonas</taxon>
    </lineage>
</organism>
<dbReference type="Proteomes" id="UP000027997">
    <property type="component" value="Unassembled WGS sequence"/>
</dbReference>
<gene>
    <name evidence="1" type="ORF">GV64_04820</name>
</gene>
<proteinExistence type="predicted"/>
<reference evidence="1 2" key="1">
    <citation type="submission" date="2014-06" db="EMBL/GenBank/DDBJ databases">
        <title>Whole Genome Sequences of Three Symbiotic Endozoicomonas Bacteria.</title>
        <authorList>
            <person name="Neave M.J."/>
            <person name="Apprill A."/>
            <person name="Voolstra C.R."/>
        </authorList>
    </citation>
    <scope>NUCLEOTIDE SEQUENCE [LARGE SCALE GENOMIC DNA]</scope>
    <source>
        <strain evidence="1 2">DSM 22380</strain>
    </source>
</reference>
<sequence>MTGQYQFIGNESNGLLLKGSIPAGKAVELAGKDFHFATSNMEGYVRCALMVVQIDDIIPWKLRLFKTSYPEAVWLLDFGNGEFMAVKAHSIPRMVNILRLFDNYNTVSGQMALSKNGDSATVAVVSKDGRFNVELNGSIQGDTTLINKLWTRNKKGKYYRIPWGASDCDVISRMNCEVTVGDLGAQVFGDQVVWDNDAVYFTNRTHLCGPSYAQEPVQSSNC</sequence>
<comment type="caution">
    <text evidence="1">The sequence shown here is derived from an EMBL/GenBank/DDBJ whole genome shotgun (WGS) entry which is preliminary data.</text>
</comment>
<keyword evidence="2" id="KW-1185">Reference proteome</keyword>
<dbReference type="RefSeq" id="WP_020584095.1">
    <property type="nucleotide sequence ID" value="NZ_JOJP01000001.1"/>
</dbReference>
<evidence type="ECO:0000313" key="1">
    <source>
        <dbReference type="EMBL" id="KEI70155.1"/>
    </source>
</evidence>
<dbReference type="AlphaFoldDB" id="A0A081K7M9"/>
<evidence type="ECO:0000313" key="2">
    <source>
        <dbReference type="Proteomes" id="UP000027997"/>
    </source>
</evidence>